<evidence type="ECO:0000256" key="6">
    <source>
        <dbReference type="ARBA" id="ARBA00022989"/>
    </source>
</evidence>
<keyword evidence="7 8" id="KW-0472">Membrane</keyword>
<proteinExistence type="predicted"/>
<gene>
    <name evidence="11" type="ordered locus">Rcas_1250</name>
</gene>
<dbReference type="InterPro" id="IPR027417">
    <property type="entry name" value="P-loop_NTPase"/>
</dbReference>
<evidence type="ECO:0000256" key="7">
    <source>
        <dbReference type="ARBA" id="ARBA00023136"/>
    </source>
</evidence>
<dbReference type="InterPro" id="IPR017871">
    <property type="entry name" value="ABC_transporter-like_CS"/>
</dbReference>
<dbReference type="InterPro" id="IPR011527">
    <property type="entry name" value="ABC1_TM_dom"/>
</dbReference>
<dbReference type="GO" id="GO:0005524">
    <property type="term" value="F:ATP binding"/>
    <property type="evidence" value="ECO:0007669"/>
    <property type="project" value="UniProtKB-KW"/>
</dbReference>
<evidence type="ECO:0000313" key="11">
    <source>
        <dbReference type="EMBL" id="ABU57347.1"/>
    </source>
</evidence>
<feature type="transmembrane region" description="Helical" evidence="8">
    <location>
        <begin position="282"/>
        <end position="299"/>
    </location>
</feature>
<evidence type="ECO:0000259" key="10">
    <source>
        <dbReference type="PROSITE" id="PS50929"/>
    </source>
</evidence>
<evidence type="ECO:0000256" key="4">
    <source>
        <dbReference type="ARBA" id="ARBA00022741"/>
    </source>
</evidence>
<feature type="domain" description="ABC transporter" evidence="9">
    <location>
        <begin position="353"/>
        <end position="602"/>
    </location>
</feature>
<feature type="transmembrane region" description="Helical" evidence="8">
    <location>
        <begin position="256"/>
        <end position="276"/>
    </location>
</feature>
<dbReference type="Proteomes" id="UP000000263">
    <property type="component" value="Chromosome"/>
</dbReference>
<dbReference type="STRING" id="383372.Rcas_1250"/>
<dbReference type="PANTHER" id="PTHR43394:SF1">
    <property type="entry name" value="ATP-BINDING CASSETTE SUB-FAMILY B MEMBER 10, MITOCHONDRIAL"/>
    <property type="match status" value="1"/>
</dbReference>
<dbReference type="EMBL" id="CP000804">
    <property type="protein sequence ID" value="ABU57347.1"/>
    <property type="molecule type" value="Genomic_DNA"/>
</dbReference>
<keyword evidence="2" id="KW-0813">Transport</keyword>
<dbReference type="InterPro" id="IPR036640">
    <property type="entry name" value="ABC1_TM_sf"/>
</dbReference>
<dbReference type="CDD" id="cd03254">
    <property type="entry name" value="ABCC_Glucan_exporter_like"/>
    <property type="match status" value="1"/>
</dbReference>
<dbReference type="PROSITE" id="PS00211">
    <property type="entry name" value="ABC_TRANSPORTER_1"/>
    <property type="match status" value="1"/>
</dbReference>
<keyword evidence="5" id="KW-0067">ATP-binding</keyword>
<evidence type="ECO:0000256" key="1">
    <source>
        <dbReference type="ARBA" id="ARBA00004651"/>
    </source>
</evidence>
<keyword evidence="4" id="KW-0547">Nucleotide-binding</keyword>
<dbReference type="PROSITE" id="PS50929">
    <property type="entry name" value="ABC_TM1F"/>
    <property type="match status" value="1"/>
</dbReference>
<evidence type="ECO:0000313" key="12">
    <source>
        <dbReference type="Proteomes" id="UP000000263"/>
    </source>
</evidence>
<dbReference type="OrthoDB" id="9762778at2"/>
<dbReference type="PROSITE" id="PS50893">
    <property type="entry name" value="ABC_TRANSPORTER_2"/>
    <property type="match status" value="1"/>
</dbReference>
<comment type="subcellular location">
    <subcellularLocation>
        <location evidence="1">Cell membrane</location>
        <topology evidence="1">Multi-pass membrane protein</topology>
    </subcellularLocation>
</comment>
<keyword evidence="12" id="KW-1185">Reference proteome</keyword>
<dbReference type="eggNOG" id="COG1132">
    <property type="taxonomic scope" value="Bacteria"/>
</dbReference>
<accession>A7NIP4</accession>
<keyword evidence="6 8" id="KW-1133">Transmembrane helix</keyword>
<protein>
    <submittedName>
        <fullName evidence="11">ABC transporter related</fullName>
    </submittedName>
</protein>
<name>A7NIP4_ROSCS</name>
<evidence type="ECO:0000259" key="9">
    <source>
        <dbReference type="PROSITE" id="PS50893"/>
    </source>
</evidence>
<organism evidence="11 12">
    <name type="scientific">Roseiflexus castenholzii (strain DSM 13941 / HLO8)</name>
    <dbReference type="NCBI Taxonomy" id="383372"/>
    <lineage>
        <taxon>Bacteria</taxon>
        <taxon>Bacillati</taxon>
        <taxon>Chloroflexota</taxon>
        <taxon>Chloroflexia</taxon>
        <taxon>Chloroflexales</taxon>
        <taxon>Roseiflexineae</taxon>
        <taxon>Roseiflexaceae</taxon>
        <taxon>Roseiflexus</taxon>
    </lineage>
</organism>
<dbReference type="AlphaFoldDB" id="A7NIP4"/>
<feature type="transmembrane region" description="Helical" evidence="8">
    <location>
        <begin position="71"/>
        <end position="89"/>
    </location>
</feature>
<keyword evidence="3 8" id="KW-0812">Transmembrane</keyword>
<evidence type="ECO:0000256" key="8">
    <source>
        <dbReference type="SAM" id="Phobius"/>
    </source>
</evidence>
<dbReference type="GO" id="GO:0005886">
    <property type="term" value="C:plasma membrane"/>
    <property type="evidence" value="ECO:0007669"/>
    <property type="project" value="UniProtKB-SubCell"/>
</dbReference>
<evidence type="ECO:0000256" key="2">
    <source>
        <dbReference type="ARBA" id="ARBA00022448"/>
    </source>
</evidence>
<dbReference type="Gene3D" id="3.40.50.300">
    <property type="entry name" value="P-loop containing nucleotide triphosphate hydrolases"/>
    <property type="match status" value="1"/>
</dbReference>
<dbReference type="Pfam" id="PF00005">
    <property type="entry name" value="ABC_tran"/>
    <property type="match status" value="1"/>
</dbReference>
<dbReference type="KEGG" id="rca:Rcas_1250"/>
<feature type="domain" description="ABC transmembrane type-1" evidence="10">
    <location>
        <begin position="36"/>
        <end position="318"/>
    </location>
</feature>
<dbReference type="SUPFAM" id="SSF52540">
    <property type="entry name" value="P-loop containing nucleoside triphosphate hydrolases"/>
    <property type="match status" value="1"/>
</dbReference>
<dbReference type="InterPro" id="IPR039421">
    <property type="entry name" value="Type_1_exporter"/>
</dbReference>
<sequence length="610" mass="68075">MARTPFDDDEILGKAYDAALVRRLGVFIAPYWRRVALATALMFGGAAVELAPPFLVKQAIDGPIAARDPAGILPLFGLYAAALLAAFGFRYGQTYIVQLVGQQVMVDIRTRIFSHIQRMSLAFFDRNPVGRLITRLTNDVDALNEFITQGTVALLGDLVRLLFIVITMLLLNWRLALISFIMFPAVMLASSIFQRIMRGVYRRVRQRIARINAFLNEQISGILVTQLFNREEQSRIRFAELSRDYLAAQLESNRTFAIFFPLINFLSVTAMALLLYFGGQAVLAGIATLGMLVAFIQYTDQAFQPIRQIAERYNTFQSAMASAERIFRVLDTPATVVDPAHPRSLPSPVRGEITFKNVWFTYDTEAAGPDGAGLTDSDDRWVLRGVSFTIPAGQAVAVVGATGAGKTSLVSLMARFYDIQRGSITLDGIDIRELRQAELRRHVSAVPQDPVCFSGSIASNIRLHDDSISDEQVRRAAEIARAAPFIERLPGGYEYEVRERGSNLSVGQRQLLAFARAIAFNPEVLLILDEATSSVDTETEALMQEALERLIHGRTSIVIAHRLSTIRHVDRILVLYKGRLVEDGSHDELLAKRGYYYRLYQLQFAEEVRG</sequence>
<dbReference type="GO" id="GO:0016887">
    <property type="term" value="F:ATP hydrolysis activity"/>
    <property type="evidence" value="ECO:0007669"/>
    <property type="project" value="InterPro"/>
</dbReference>
<dbReference type="InterPro" id="IPR003439">
    <property type="entry name" value="ABC_transporter-like_ATP-bd"/>
</dbReference>
<dbReference type="Pfam" id="PF00664">
    <property type="entry name" value="ABC_membrane"/>
    <property type="match status" value="1"/>
</dbReference>
<dbReference type="SMART" id="SM00382">
    <property type="entry name" value="AAA"/>
    <property type="match status" value="1"/>
</dbReference>
<evidence type="ECO:0000256" key="5">
    <source>
        <dbReference type="ARBA" id="ARBA00022840"/>
    </source>
</evidence>
<dbReference type="HOGENOM" id="CLU_000604_84_3_0"/>
<evidence type="ECO:0000256" key="3">
    <source>
        <dbReference type="ARBA" id="ARBA00022692"/>
    </source>
</evidence>
<dbReference type="FunFam" id="3.40.50.300:FF:000287">
    <property type="entry name" value="Multidrug ABC transporter ATP-binding protein"/>
    <property type="match status" value="1"/>
</dbReference>
<dbReference type="GO" id="GO:0015421">
    <property type="term" value="F:ABC-type oligopeptide transporter activity"/>
    <property type="evidence" value="ECO:0007669"/>
    <property type="project" value="TreeGrafter"/>
</dbReference>
<reference evidence="11 12" key="1">
    <citation type="submission" date="2007-08" db="EMBL/GenBank/DDBJ databases">
        <title>Complete sequence of Roseiflexus castenholzii DSM 13941.</title>
        <authorList>
            <consortium name="US DOE Joint Genome Institute"/>
            <person name="Copeland A."/>
            <person name="Lucas S."/>
            <person name="Lapidus A."/>
            <person name="Barry K."/>
            <person name="Glavina del Rio T."/>
            <person name="Dalin E."/>
            <person name="Tice H."/>
            <person name="Pitluck S."/>
            <person name="Thompson L.S."/>
            <person name="Brettin T."/>
            <person name="Bruce D."/>
            <person name="Detter J.C."/>
            <person name="Han C."/>
            <person name="Tapia R."/>
            <person name="Schmutz J."/>
            <person name="Larimer F."/>
            <person name="Land M."/>
            <person name="Hauser L."/>
            <person name="Kyrpides N."/>
            <person name="Mikhailova N."/>
            <person name="Bryant D.A."/>
            <person name="Hanada S."/>
            <person name="Tsukatani Y."/>
            <person name="Richardson P."/>
        </authorList>
    </citation>
    <scope>NUCLEOTIDE SEQUENCE [LARGE SCALE GENOMIC DNA]</scope>
    <source>
        <strain evidence="12">DSM 13941 / HLO8</strain>
    </source>
</reference>
<dbReference type="SUPFAM" id="SSF90123">
    <property type="entry name" value="ABC transporter transmembrane region"/>
    <property type="match status" value="1"/>
</dbReference>
<dbReference type="InterPro" id="IPR003593">
    <property type="entry name" value="AAA+_ATPase"/>
</dbReference>
<dbReference type="CDD" id="cd18544">
    <property type="entry name" value="ABC_6TM_TmrA_like"/>
    <property type="match status" value="1"/>
</dbReference>
<feature type="transmembrane region" description="Helical" evidence="8">
    <location>
        <begin position="31"/>
        <end position="51"/>
    </location>
</feature>
<dbReference type="RefSeq" id="WP_012119777.1">
    <property type="nucleotide sequence ID" value="NC_009767.1"/>
</dbReference>
<dbReference type="Gene3D" id="1.20.1560.10">
    <property type="entry name" value="ABC transporter type 1, transmembrane domain"/>
    <property type="match status" value="1"/>
</dbReference>
<dbReference type="PANTHER" id="PTHR43394">
    <property type="entry name" value="ATP-DEPENDENT PERMEASE MDL1, MITOCHONDRIAL"/>
    <property type="match status" value="1"/>
</dbReference>